<comment type="caution">
    <text evidence="1">The sequence shown here is derived from an EMBL/GenBank/DDBJ whole genome shotgun (WGS) entry which is preliminary data.</text>
</comment>
<gene>
    <name evidence="1" type="ORF">Vretifemale_1098</name>
</gene>
<protein>
    <submittedName>
        <fullName evidence="1">Uncharacterized protein</fullName>
    </submittedName>
</protein>
<accession>A0A8J4FDD9</accession>
<evidence type="ECO:0000313" key="2">
    <source>
        <dbReference type="Proteomes" id="UP000747110"/>
    </source>
</evidence>
<dbReference type="AlphaFoldDB" id="A0A8J4FDD9"/>
<reference evidence="1" key="1">
    <citation type="journal article" date="2021" name="Proc. Natl. Acad. Sci. U.S.A.">
        <title>Three genomes in the algal genus Volvox reveal the fate of a haploid sex-determining region after a transition to homothallism.</title>
        <authorList>
            <person name="Yamamoto K."/>
            <person name="Hamaji T."/>
            <person name="Kawai-Toyooka H."/>
            <person name="Matsuzaki R."/>
            <person name="Takahashi F."/>
            <person name="Nishimura Y."/>
            <person name="Kawachi M."/>
            <person name="Noguchi H."/>
            <person name="Minakuchi Y."/>
            <person name="Umen J.G."/>
            <person name="Toyoda A."/>
            <person name="Nozaki H."/>
        </authorList>
    </citation>
    <scope>NUCLEOTIDE SEQUENCE</scope>
    <source>
        <strain evidence="1">NIES-3786</strain>
    </source>
</reference>
<sequence>MLQKKLIESGACESYNERNKQQILQKFDLRPVALPKDSKKVGKAEPSLELWTGKQTQQSTVRYLDGRVVTTKGEKFIIEKTGEEWDGGSRGKVYTKGKRGKGFV</sequence>
<name>A0A8J4FDD9_9CHLO</name>
<dbReference type="EMBL" id="BNCP01000002">
    <property type="protein sequence ID" value="GIL70269.1"/>
    <property type="molecule type" value="Genomic_DNA"/>
</dbReference>
<keyword evidence="2" id="KW-1185">Reference proteome</keyword>
<proteinExistence type="predicted"/>
<dbReference type="Proteomes" id="UP000747110">
    <property type="component" value="Unassembled WGS sequence"/>
</dbReference>
<evidence type="ECO:0000313" key="1">
    <source>
        <dbReference type="EMBL" id="GIL70269.1"/>
    </source>
</evidence>
<dbReference type="OrthoDB" id="541781at2759"/>
<organism evidence="1 2">
    <name type="scientific">Volvox reticuliferus</name>
    <dbReference type="NCBI Taxonomy" id="1737510"/>
    <lineage>
        <taxon>Eukaryota</taxon>
        <taxon>Viridiplantae</taxon>
        <taxon>Chlorophyta</taxon>
        <taxon>core chlorophytes</taxon>
        <taxon>Chlorophyceae</taxon>
        <taxon>CS clade</taxon>
        <taxon>Chlamydomonadales</taxon>
        <taxon>Volvocaceae</taxon>
        <taxon>Volvox</taxon>
    </lineage>
</organism>